<gene>
    <name evidence="3" type="ORF">EMK97_00605</name>
</gene>
<feature type="signal peptide" evidence="1">
    <location>
        <begin position="1"/>
        <end position="20"/>
    </location>
</feature>
<dbReference type="GO" id="GO:0006508">
    <property type="term" value="P:proteolysis"/>
    <property type="evidence" value="ECO:0007669"/>
    <property type="project" value="InterPro"/>
</dbReference>
<reference evidence="3 4" key="1">
    <citation type="submission" date="2018-12" db="EMBL/GenBank/DDBJ databases">
        <title>Complete genome of Litorilituus sediminis.</title>
        <authorList>
            <person name="Liu A."/>
            <person name="Rong J."/>
        </authorList>
    </citation>
    <scope>NUCLEOTIDE SEQUENCE [LARGE SCALE GENOMIC DNA]</scope>
    <source>
        <strain evidence="3 4">JCM 17549</strain>
    </source>
</reference>
<proteinExistence type="predicted"/>
<feature type="chain" id="PRO_5020504980" description="Tail specific protease domain-containing protein" evidence="1">
    <location>
        <begin position="21"/>
        <end position="448"/>
    </location>
</feature>
<sequence>MFKRIITLLAIFLLTLSVKATTLEHYQAMLQPSQAKQDIEQWLTFIDKTHPDLSYTVKDINGFYQQVNDFKKSITKSISVREFWLKMMTFNSLMSDGHASITPTARNSLIKSYLNNGGTLFPFTVKFDNEKLIIKSKLNGSATKLAGCRITKINGLSIDEVLTPLIERTHGDSHEHRKVILETRFAAYYWMMFGEQKQFSLDITKGDINIANISIEAASEIAAKDSSFEANFQFSQINENTGLLTVNTFLWLEDEARVFDFFESTFKQIKENKLTHLIINIRRNGGGDDHFWKQGIVKYIANKPWKSGSNYKVKVIAGRVGKDQKEGDVVEGEITTIEQVDTDNPLRFTGKVSVLVSPYTYSSSILFTNTMQDHGFGTLIGDKTGGKSGQSGGIQRITLTNSNLTSVIPRFWLARPSGTDNLALITLDKIISYDPLQPEQLIDKLLAE</sequence>
<evidence type="ECO:0000313" key="3">
    <source>
        <dbReference type="EMBL" id="QBG34346.1"/>
    </source>
</evidence>
<keyword evidence="4" id="KW-1185">Reference proteome</keyword>
<dbReference type="PANTHER" id="PTHR32060:SF30">
    <property type="entry name" value="CARBOXY-TERMINAL PROCESSING PROTEASE CTPA"/>
    <property type="match status" value="1"/>
</dbReference>
<evidence type="ECO:0000313" key="4">
    <source>
        <dbReference type="Proteomes" id="UP000290244"/>
    </source>
</evidence>
<dbReference type="InterPro" id="IPR029045">
    <property type="entry name" value="ClpP/crotonase-like_dom_sf"/>
</dbReference>
<dbReference type="GO" id="GO:0030288">
    <property type="term" value="C:outer membrane-bounded periplasmic space"/>
    <property type="evidence" value="ECO:0007669"/>
    <property type="project" value="TreeGrafter"/>
</dbReference>
<evidence type="ECO:0000256" key="1">
    <source>
        <dbReference type="SAM" id="SignalP"/>
    </source>
</evidence>
<dbReference type="GO" id="GO:0004175">
    <property type="term" value="F:endopeptidase activity"/>
    <property type="evidence" value="ECO:0007669"/>
    <property type="project" value="TreeGrafter"/>
</dbReference>
<accession>A0A4P6P057</accession>
<organism evidence="3 4">
    <name type="scientific">Litorilituus sediminis</name>
    <dbReference type="NCBI Taxonomy" id="718192"/>
    <lineage>
        <taxon>Bacteria</taxon>
        <taxon>Pseudomonadati</taxon>
        <taxon>Pseudomonadota</taxon>
        <taxon>Gammaproteobacteria</taxon>
        <taxon>Alteromonadales</taxon>
        <taxon>Colwelliaceae</taxon>
        <taxon>Litorilituus</taxon>
    </lineage>
</organism>
<dbReference type="PANTHER" id="PTHR32060">
    <property type="entry name" value="TAIL-SPECIFIC PROTEASE"/>
    <property type="match status" value="1"/>
</dbReference>
<dbReference type="AlphaFoldDB" id="A0A4P6P057"/>
<dbReference type="Gene3D" id="3.90.226.10">
    <property type="entry name" value="2-enoyl-CoA Hydratase, Chain A, domain 1"/>
    <property type="match status" value="1"/>
</dbReference>
<dbReference type="InterPro" id="IPR005151">
    <property type="entry name" value="Tail-specific_protease"/>
</dbReference>
<keyword evidence="1" id="KW-0732">Signal</keyword>
<dbReference type="Pfam" id="PF03572">
    <property type="entry name" value="Peptidase_S41"/>
    <property type="match status" value="1"/>
</dbReference>
<dbReference type="SUPFAM" id="SSF52096">
    <property type="entry name" value="ClpP/crotonase"/>
    <property type="match status" value="1"/>
</dbReference>
<dbReference type="GO" id="GO:0008236">
    <property type="term" value="F:serine-type peptidase activity"/>
    <property type="evidence" value="ECO:0007669"/>
    <property type="project" value="InterPro"/>
</dbReference>
<dbReference type="KEGG" id="lsd:EMK97_00605"/>
<dbReference type="OrthoDB" id="6397760at2"/>
<evidence type="ECO:0000259" key="2">
    <source>
        <dbReference type="SMART" id="SM00245"/>
    </source>
</evidence>
<dbReference type="EMBL" id="CP034759">
    <property type="protein sequence ID" value="QBG34346.1"/>
    <property type="molecule type" value="Genomic_DNA"/>
</dbReference>
<dbReference type="SMART" id="SM00245">
    <property type="entry name" value="TSPc"/>
    <property type="match status" value="1"/>
</dbReference>
<feature type="domain" description="Tail specific protease" evidence="2">
    <location>
        <begin position="216"/>
        <end position="432"/>
    </location>
</feature>
<name>A0A4P6P057_9GAMM</name>
<dbReference type="RefSeq" id="WP_130598465.1">
    <property type="nucleotide sequence ID" value="NZ_CP034759.1"/>
</dbReference>
<dbReference type="Proteomes" id="UP000290244">
    <property type="component" value="Chromosome"/>
</dbReference>
<dbReference type="GO" id="GO:0007165">
    <property type="term" value="P:signal transduction"/>
    <property type="evidence" value="ECO:0007669"/>
    <property type="project" value="TreeGrafter"/>
</dbReference>
<protein>
    <recommendedName>
        <fullName evidence="2">Tail specific protease domain-containing protein</fullName>
    </recommendedName>
</protein>